<evidence type="ECO:0008006" key="9">
    <source>
        <dbReference type="Google" id="ProtNLM"/>
    </source>
</evidence>
<feature type="domain" description="Zn(2)-C6 fungal-type" evidence="5">
    <location>
        <begin position="71"/>
        <end position="100"/>
    </location>
</feature>
<dbReference type="Pfam" id="PF00172">
    <property type="entry name" value="Zn_clus"/>
    <property type="match status" value="1"/>
</dbReference>
<dbReference type="AlphaFoldDB" id="R7RWV6"/>
<dbReference type="SUPFAM" id="SSF57701">
    <property type="entry name" value="Zn2/Cys6 DNA-binding domain"/>
    <property type="match status" value="1"/>
</dbReference>
<keyword evidence="2" id="KW-0479">Metal-binding</keyword>
<dbReference type="GO" id="GO:0000981">
    <property type="term" value="F:DNA-binding transcription factor activity, RNA polymerase II-specific"/>
    <property type="evidence" value="ECO:0007669"/>
    <property type="project" value="InterPro"/>
</dbReference>
<keyword evidence="3" id="KW-0539">Nucleus</keyword>
<dbReference type="GO" id="GO:0006351">
    <property type="term" value="P:DNA-templated transcription"/>
    <property type="evidence" value="ECO:0007669"/>
    <property type="project" value="InterPro"/>
</dbReference>
<dbReference type="EMBL" id="JH687406">
    <property type="protein sequence ID" value="EIM79288.1"/>
    <property type="molecule type" value="Genomic_DNA"/>
</dbReference>
<dbReference type="GO" id="GO:0003677">
    <property type="term" value="F:DNA binding"/>
    <property type="evidence" value="ECO:0007669"/>
    <property type="project" value="InterPro"/>
</dbReference>
<evidence type="ECO:0000259" key="5">
    <source>
        <dbReference type="PROSITE" id="PS50048"/>
    </source>
</evidence>
<dbReference type="Pfam" id="PF04082">
    <property type="entry name" value="Fungal_trans"/>
    <property type="match status" value="1"/>
</dbReference>
<dbReference type="PROSITE" id="PS00463">
    <property type="entry name" value="ZN2_CY6_FUNGAL_1"/>
    <property type="match status" value="1"/>
</dbReference>
<evidence type="ECO:0000259" key="6">
    <source>
        <dbReference type="PROSITE" id="PS51379"/>
    </source>
</evidence>
<accession>R7RWV6</accession>
<dbReference type="SMART" id="SM00906">
    <property type="entry name" value="Fungal_trans"/>
    <property type="match status" value="1"/>
</dbReference>
<comment type="subcellular location">
    <subcellularLocation>
        <location evidence="1">Nucleus</location>
    </subcellularLocation>
</comment>
<dbReference type="PROSITE" id="PS51379">
    <property type="entry name" value="4FE4S_FER_2"/>
    <property type="match status" value="1"/>
</dbReference>
<dbReference type="OMA" id="SMEMTWS"/>
<dbReference type="PROSITE" id="PS50048">
    <property type="entry name" value="ZN2_CY6_FUNGAL_2"/>
    <property type="match status" value="1"/>
</dbReference>
<feature type="domain" description="4Fe-4S ferredoxin-type" evidence="6">
    <location>
        <begin position="78"/>
        <end position="110"/>
    </location>
</feature>
<evidence type="ECO:0000256" key="3">
    <source>
        <dbReference type="ARBA" id="ARBA00023242"/>
    </source>
</evidence>
<name>R7RWV6_STEHR</name>
<dbReference type="GO" id="GO:0008270">
    <property type="term" value="F:zinc ion binding"/>
    <property type="evidence" value="ECO:0007669"/>
    <property type="project" value="InterPro"/>
</dbReference>
<protein>
    <recommendedName>
        <fullName evidence="9">Zn(2)-C6 fungal-type domain-containing protein</fullName>
    </recommendedName>
</protein>
<dbReference type="CDD" id="cd12148">
    <property type="entry name" value="fungal_TF_MHR"/>
    <property type="match status" value="1"/>
</dbReference>
<dbReference type="InterPro" id="IPR017896">
    <property type="entry name" value="4Fe4S_Fe-S-bd"/>
</dbReference>
<dbReference type="InterPro" id="IPR050613">
    <property type="entry name" value="Sec_Metabolite_Reg"/>
</dbReference>
<keyword evidence="8" id="KW-1185">Reference proteome</keyword>
<dbReference type="KEGG" id="shs:STEHIDRAFT_173165"/>
<sequence length="976" mass="107542">MFLQPDIDAHPSVHPNHHRRQQQTMPPDPSSSSSSSKPDKRRVQRRDGDGIRADGSYAREIEMKRNRGEISCAECRRLKIKCDKQIPCQSCQRRGCSALCPNGSLATGQGTRFVIAATEHLHKRITRMGDRIRQLEDALAVLQASNSREQHPLLRDGLLSIDEKLEPPPAAEDEEAEEPTEAVVNAFGTMSIMDHGVSRFFGPTGGPEGLLLVDSEDHLDSPNTDSSRGSKSPPLHSEVTRFSISFPFTPMGPAHEVYAMIYGHLPSWEHALSICEVYLENAAWLFRGVSRRQLMDEMLPAIYKRRLINPDEDDYNGPHHLALMMSIFAVGRIVDIHLTMANSEAEGAHYNQLAKAALCLQPVMEKPGLVTIQALHMLSIYNAMSGSETSGGESSMETTWSLIGLAAHLSQTIGLHRDSARWEPSPKVVQLRRTLFWDLFVADAWHSLSTGRPPSFSRTFIDCQFPQDEEMTMDPNGDIEPGFGSWGFRFALECVAEVATRTLNAQGPKYSEILELDRKIREFAIPGKAMAMLKGPPGADPKSIPLSASMTHFVLNHTRETILLFIHRTYFAQALIEDPVNPIRSPYAPSFLATVRAASSILRSVKEQFEIHPAMCSRFWSTWTYAFSAAVVFGVIVTRGPRSHLATSAMNELEEAVTLFSKAAQLNRRAAKAHVILSRLREKAHRALIQAQTEPPTSLADNGSGWDIKQEEIEDELSIFAGRQKILRPSGGGSGSSGSANGASPGSNHPHAMVGIQEDDRVMPPVDAGGMQRTSLGFAHNNHGHAPSRTPPQTDPFVLYGGRPAPSFNGHGHDPQEPMREWVLASSEAQQMPPYTPDDRRPYPPSGPSVYASTSHGGPGPLDPSPSSRSGHVSYDPQRRESYPALLGSHPHAHQSYIPQAPGPSYGHPHHQHTPPQAPPSSYSYPMPHTQQSNGHNPHSTHHISHDHAPPACLLTLIIHLNDDDLRHLDLPKSQV</sequence>
<dbReference type="OrthoDB" id="424974at2759"/>
<proteinExistence type="predicted"/>
<dbReference type="Gene3D" id="4.10.240.10">
    <property type="entry name" value="Zn(2)-C6 fungal-type DNA-binding domain"/>
    <property type="match status" value="1"/>
</dbReference>
<reference evidence="8" key="1">
    <citation type="journal article" date="2012" name="Science">
        <title>The Paleozoic origin of enzymatic lignin decomposition reconstructed from 31 fungal genomes.</title>
        <authorList>
            <person name="Floudas D."/>
            <person name="Binder M."/>
            <person name="Riley R."/>
            <person name="Barry K."/>
            <person name="Blanchette R.A."/>
            <person name="Henrissat B."/>
            <person name="Martinez A.T."/>
            <person name="Otillar R."/>
            <person name="Spatafora J.W."/>
            <person name="Yadav J.S."/>
            <person name="Aerts A."/>
            <person name="Benoit I."/>
            <person name="Boyd A."/>
            <person name="Carlson A."/>
            <person name="Copeland A."/>
            <person name="Coutinho P.M."/>
            <person name="de Vries R.P."/>
            <person name="Ferreira P."/>
            <person name="Findley K."/>
            <person name="Foster B."/>
            <person name="Gaskell J."/>
            <person name="Glotzer D."/>
            <person name="Gorecki P."/>
            <person name="Heitman J."/>
            <person name="Hesse C."/>
            <person name="Hori C."/>
            <person name="Igarashi K."/>
            <person name="Jurgens J.A."/>
            <person name="Kallen N."/>
            <person name="Kersten P."/>
            <person name="Kohler A."/>
            <person name="Kuees U."/>
            <person name="Kumar T.K.A."/>
            <person name="Kuo A."/>
            <person name="LaButti K."/>
            <person name="Larrondo L.F."/>
            <person name="Lindquist E."/>
            <person name="Ling A."/>
            <person name="Lombard V."/>
            <person name="Lucas S."/>
            <person name="Lundell T."/>
            <person name="Martin R."/>
            <person name="McLaughlin D.J."/>
            <person name="Morgenstern I."/>
            <person name="Morin E."/>
            <person name="Murat C."/>
            <person name="Nagy L.G."/>
            <person name="Nolan M."/>
            <person name="Ohm R.A."/>
            <person name="Patyshakuliyeva A."/>
            <person name="Rokas A."/>
            <person name="Ruiz-Duenas F.J."/>
            <person name="Sabat G."/>
            <person name="Salamov A."/>
            <person name="Samejima M."/>
            <person name="Schmutz J."/>
            <person name="Slot J.C."/>
            <person name="St John F."/>
            <person name="Stenlid J."/>
            <person name="Sun H."/>
            <person name="Sun S."/>
            <person name="Syed K."/>
            <person name="Tsang A."/>
            <person name="Wiebenga A."/>
            <person name="Young D."/>
            <person name="Pisabarro A."/>
            <person name="Eastwood D.C."/>
            <person name="Martin F."/>
            <person name="Cullen D."/>
            <person name="Grigoriev I.V."/>
            <person name="Hibbett D.S."/>
        </authorList>
    </citation>
    <scope>NUCLEOTIDE SEQUENCE [LARGE SCALE GENOMIC DNA]</scope>
    <source>
        <strain evidence="8">FP-91666</strain>
    </source>
</reference>
<feature type="compositionally biased region" description="Low complexity" evidence="4">
    <location>
        <begin position="737"/>
        <end position="748"/>
    </location>
</feature>
<dbReference type="Proteomes" id="UP000053927">
    <property type="component" value="Unassembled WGS sequence"/>
</dbReference>
<evidence type="ECO:0000256" key="2">
    <source>
        <dbReference type="ARBA" id="ARBA00022723"/>
    </source>
</evidence>
<evidence type="ECO:0000313" key="8">
    <source>
        <dbReference type="Proteomes" id="UP000053927"/>
    </source>
</evidence>
<feature type="region of interest" description="Disordered" evidence="4">
    <location>
        <begin position="831"/>
        <end position="946"/>
    </location>
</feature>
<evidence type="ECO:0000313" key="7">
    <source>
        <dbReference type="EMBL" id="EIM79288.1"/>
    </source>
</evidence>
<dbReference type="GO" id="GO:0005634">
    <property type="term" value="C:nucleus"/>
    <property type="evidence" value="ECO:0007669"/>
    <property type="project" value="UniProtKB-SubCell"/>
</dbReference>
<dbReference type="SMART" id="SM00066">
    <property type="entry name" value="GAL4"/>
    <property type="match status" value="1"/>
</dbReference>
<feature type="compositionally biased region" description="Polar residues" evidence="4">
    <location>
        <begin position="929"/>
        <end position="938"/>
    </location>
</feature>
<evidence type="ECO:0000256" key="4">
    <source>
        <dbReference type="SAM" id="MobiDB-lite"/>
    </source>
</evidence>
<feature type="compositionally biased region" description="Polar residues" evidence="4">
    <location>
        <begin position="221"/>
        <end position="230"/>
    </location>
</feature>
<evidence type="ECO:0000256" key="1">
    <source>
        <dbReference type="ARBA" id="ARBA00004123"/>
    </source>
</evidence>
<gene>
    <name evidence="7" type="ORF">STEHIDRAFT_173165</name>
</gene>
<dbReference type="PANTHER" id="PTHR31001">
    <property type="entry name" value="UNCHARACTERIZED TRANSCRIPTIONAL REGULATORY PROTEIN"/>
    <property type="match status" value="1"/>
</dbReference>
<organism evidence="7 8">
    <name type="scientific">Stereum hirsutum (strain FP-91666)</name>
    <name type="common">White-rot fungus</name>
    <dbReference type="NCBI Taxonomy" id="721885"/>
    <lineage>
        <taxon>Eukaryota</taxon>
        <taxon>Fungi</taxon>
        <taxon>Dikarya</taxon>
        <taxon>Basidiomycota</taxon>
        <taxon>Agaricomycotina</taxon>
        <taxon>Agaricomycetes</taxon>
        <taxon>Russulales</taxon>
        <taxon>Stereaceae</taxon>
        <taxon>Stereum</taxon>
    </lineage>
</organism>
<dbReference type="InterPro" id="IPR007219">
    <property type="entry name" value="XnlR_reg_dom"/>
</dbReference>
<feature type="region of interest" description="Disordered" evidence="4">
    <location>
        <begin position="726"/>
        <end position="817"/>
    </location>
</feature>
<dbReference type="RefSeq" id="XP_007311592.1">
    <property type="nucleotide sequence ID" value="XM_007311530.1"/>
</dbReference>
<dbReference type="CDD" id="cd00067">
    <property type="entry name" value="GAL4"/>
    <property type="match status" value="1"/>
</dbReference>
<dbReference type="InterPro" id="IPR001138">
    <property type="entry name" value="Zn2Cys6_DnaBD"/>
</dbReference>
<dbReference type="GeneID" id="18804224"/>
<dbReference type="InterPro" id="IPR036864">
    <property type="entry name" value="Zn2-C6_fun-type_DNA-bd_sf"/>
</dbReference>
<feature type="region of interest" description="Disordered" evidence="4">
    <location>
        <begin position="211"/>
        <end position="236"/>
    </location>
</feature>
<feature type="region of interest" description="Disordered" evidence="4">
    <location>
        <begin position="1"/>
        <end position="53"/>
    </location>
</feature>
<dbReference type="PANTHER" id="PTHR31001:SF56">
    <property type="entry name" value="ZN(2)-C6 FUNGAL-TYPE DOMAIN-CONTAINING PROTEIN"/>
    <property type="match status" value="1"/>
</dbReference>
<dbReference type="eggNOG" id="ENOG502SJQ1">
    <property type="taxonomic scope" value="Eukaryota"/>
</dbReference>